<evidence type="ECO:0000259" key="1">
    <source>
        <dbReference type="PROSITE" id="PS51186"/>
    </source>
</evidence>
<evidence type="ECO:0000313" key="3">
    <source>
        <dbReference type="Proteomes" id="UP000190150"/>
    </source>
</evidence>
<keyword evidence="2" id="KW-0012">Acyltransferase</keyword>
<dbReference type="PANTHER" id="PTHR43617">
    <property type="entry name" value="L-AMINO ACID N-ACETYLTRANSFERASE"/>
    <property type="match status" value="1"/>
</dbReference>
<keyword evidence="3" id="KW-1185">Reference proteome</keyword>
<sequence>MIKIIAAQLEDIPVVQSIAAAAWPIAFSDILSAEQITYMMEMMYSTAALKEQITTNNHLFLIAKEDDKNVGYLSFELNYKKQQKTKIHKIYLLPDTQGRGIGRQLFDEVSRIALLNSNHTLSLNVNRDNMAVNFYKKIGFEIVGQEDISIGNGFLMEDYIMECQLD</sequence>
<dbReference type="PROSITE" id="PS51186">
    <property type="entry name" value="GNAT"/>
    <property type="match status" value="1"/>
</dbReference>
<name>A0A1T5EZJ3_9SPHI</name>
<gene>
    <name evidence="2" type="ORF">SAMN05660841_02923</name>
</gene>
<protein>
    <submittedName>
        <fullName evidence="2">L-amino acid N-acyltransferase YncA</fullName>
    </submittedName>
</protein>
<accession>A0A1T5EZJ3</accession>
<dbReference type="InterPro" id="IPR000182">
    <property type="entry name" value="GNAT_dom"/>
</dbReference>
<feature type="domain" description="N-acetyltransferase" evidence="1">
    <location>
        <begin position="2"/>
        <end position="166"/>
    </location>
</feature>
<dbReference type="Pfam" id="PF13673">
    <property type="entry name" value="Acetyltransf_10"/>
    <property type="match status" value="1"/>
</dbReference>
<dbReference type="CDD" id="cd04301">
    <property type="entry name" value="NAT_SF"/>
    <property type="match status" value="1"/>
</dbReference>
<dbReference type="Proteomes" id="UP000190150">
    <property type="component" value="Unassembled WGS sequence"/>
</dbReference>
<proteinExistence type="predicted"/>
<dbReference type="SUPFAM" id="SSF55729">
    <property type="entry name" value="Acyl-CoA N-acyltransferases (Nat)"/>
    <property type="match status" value="1"/>
</dbReference>
<reference evidence="3" key="1">
    <citation type="submission" date="2017-02" db="EMBL/GenBank/DDBJ databases">
        <authorList>
            <person name="Varghese N."/>
            <person name="Submissions S."/>
        </authorList>
    </citation>
    <scope>NUCLEOTIDE SEQUENCE [LARGE SCALE GENOMIC DNA]</scope>
    <source>
        <strain evidence="3">DSM 24091</strain>
    </source>
</reference>
<dbReference type="InterPro" id="IPR016181">
    <property type="entry name" value="Acyl_CoA_acyltransferase"/>
</dbReference>
<organism evidence="2 3">
    <name type="scientific">Sphingobacterium nematocida</name>
    <dbReference type="NCBI Taxonomy" id="1513896"/>
    <lineage>
        <taxon>Bacteria</taxon>
        <taxon>Pseudomonadati</taxon>
        <taxon>Bacteroidota</taxon>
        <taxon>Sphingobacteriia</taxon>
        <taxon>Sphingobacteriales</taxon>
        <taxon>Sphingobacteriaceae</taxon>
        <taxon>Sphingobacterium</taxon>
    </lineage>
</organism>
<dbReference type="STRING" id="1513896.SAMN05660841_02923"/>
<evidence type="ECO:0000313" key="2">
    <source>
        <dbReference type="EMBL" id="SKB89347.1"/>
    </source>
</evidence>
<dbReference type="Gene3D" id="3.40.630.30">
    <property type="match status" value="1"/>
</dbReference>
<dbReference type="InterPro" id="IPR050276">
    <property type="entry name" value="MshD_Acetyltransferase"/>
</dbReference>
<dbReference type="AlphaFoldDB" id="A0A1T5EZJ3"/>
<dbReference type="RefSeq" id="WP_176141090.1">
    <property type="nucleotide sequence ID" value="NZ_FUZF01000013.1"/>
</dbReference>
<dbReference type="GO" id="GO:0016747">
    <property type="term" value="F:acyltransferase activity, transferring groups other than amino-acyl groups"/>
    <property type="evidence" value="ECO:0007669"/>
    <property type="project" value="InterPro"/>
</dbReference>
<keyword evidence="2" id="KW-0808">Transferase</keyword>
<dbReference type="EMBL" id="FUZF01000013">
    <property type="protein sequence ID" value="SKB89347.1"/>
    <property type="molecule type" value="Genomic_DNA"/>
</dbReference>